<dbReference type="InterPro" id="IPR001509">
    <property type="entry name" value="Epimerase_deHydtase"/>
</dbReference>
<dbReference type="InterPro" id="IPR036291">
    <property type="entry name" value="NAD(P)-bd_dom_sf"/>
</dbReference>
<dbReference type="Pfam" id="PF01370">
    <property type="entry name" value="Epimerase"/>
    <property type="match status" value="1"/>
</dbReference>
<dbReference type="OrthoDB" id="9801785at2"/>
<dbReference type="GO" id="GO:0048040">
    <property type="term" value="F:UDP-glucuronate decarboxylase activity"/>
    <property type="evidence" value="ECO:0007669"/>
    <property type="project" value="TreeGrafter"/>
</dbReference>
<evidence type="ECO:0000313" key="7">
    <source>
        <dbReference type="Proteomes" id="UP000238442"/>
    </source>
</evidence>
<dbReference type="GO" id="GO:0070403">
    <property type="term" value="F:NAD+ binding"/>
    <property type="evidence" value="ECO:0007669"/>
    <property type="project" value="InterPro"/>
</dbReference>
<accession>A0A2S0HXZ5</accession>
<feature type="domain" description="NAD-dependent epimerase/dehydratase" evidence="5">
    <location>
        <begin position="4"/>
        <end position="238"/>
    </location>
</feature>
<keyword evidence="7" id="KW-1185">Reference proteome</keyword>
<dbReference type="AlphaFoldDB" id="A0A2S0HXZ5"/>
<evidence type="ECO:0000313" key="6">
    <source>
        <dbReference type="EMBL" id="AVI51434.1"/>
    </source>
</evidence>
<dbReference type="SUPFAM" id="SSF51735">
    <property type="entry name" value="NAD(P)-binding Rossmann-fold domains"/>
    <property type="match status" value="1"/>
</dbReference>
<dbReference type="KEGG" id="aue:C5O00_09720"/>
<gene>
    <name evidence="6" type="ORF">C5O00_09720</name>
</gene>
<dbReference type="RefSeq" id="WP_105216674.1">
    <property type="nucleotide sequence ID" value="NZ_CP027062.1"/>
</dbReference>
<name>A0A2S0HXZ5_9FLAO</name>
<evidence type="ECO:0000256" key="4">
    <source>
        <dbReference type="ARBA" id="ARBA00023239"/>
    </source>
</evidence>
<evidence type="ECO:0000256" key="2">
    <source>
        <dbReference type="ARBA" id="ARBA00022793"/>
    </source>
</evidence>
<sequence length="309" mass="34600">MTTILITGGAGNIASALASKLAEDKDTTVIIVDNLLTGDTRKVPKVDNVSFIKADVNNYNDIVPVFGRYDIDYVFHYAAVVGVKRTLENPILVLNDIDGIKNILTLSKNSGVKRVFYSSSSEVYGEPFEIPQNEDTTPLNSRLPYAIVKNVGEAFFRSYYQEYGLEYTVFRFFNTYGPNQSEDFVVPRFVKAALKGEPIHIYGDGSQTRSFCYVDDNVDTCIKTMRTNSCVNDVLNVGSDVEISILELAKLIIHQTNSSSEIVHVPALEEGDMTRRCPDNTKMRSILDRELISLEEGLNRLIAFYEGRE</sequence>
<reference evidence="6 7" key="1">
    <citation type="submission" date="2018-02" db="EMBL/GenBank/DDBJ databases">
        <title>Genomic analysis of the strain RR4-38 isolated from a seawater recirculating aquaculture system.</title>
        <authorList>
            <person name="Kim Y.-S."/>
            <person name="Jang Y.H."/>
            <person name="Kim K.-H."/>
        </authorList>
    </citation>
    <scope>NUCLEOTIDE SEQUENCE [LARGE SCALE GENOMIC DNA]</scope>
    <source>
        <strain evidence="6 7">RR4-38</strain>
    </source>
</reference>
<evidence type="ECO:0000259" key="5">
    <source>
        <dbReference type="Pfam" id="PF01370"/>
    </source>
</evidence>
<dbReference type="PANTHER" id="PTHR43078">
    <property type="entry name" value="UDP-GLUCURONIC ACID DECARBOXYLASE-RELATED"/>
    <property type="match status" value="1"/>
</dbReference>
<dbReference type="EMBL" id="CP027062">
    <property type="protein sequence ID" value="AVI51434.1"/>
    <property type="molecule type" value="Genomic_DNA"/>
</dbReference>
<dbReference type="PANTHER" id="PTHR43078:SF6">
    <property type="entry name" value="UDP-GLUCURONIC ACID DECARBOXYLASE 1"/>
    <property type="match status" value="1"/>
</dbReference>
<dbReference type="GO" id="GO:0005737">
    <property type="term" value="C:cytoplasm"/>
    <property type="evidence" value="ECO:0007669"/>
    <property type="project" value="TreeGrafter"/>
</dbReference>
<evidence type="ECO:0000256" key="1">
    <source>
        <dbReference type="ARBA" id="ARBA00001911"/>
    </source>
</evidence>
<evidence type="ECO:0000256" key="3">
    <source>
        <dbReference type="ARBA" id="ARBA00023027"/>
    </source>
</evidence>
<dbReference type="GO" id="GO:0042732">
    <property type="term" value="P:D-xylose metabolic process"/>
    <property type="evidence" value="ECO:0007669"/>
    <property type="project" value="InterPro"/>
</dbReference>
<dbReference type="Proteomes" id="UP000238442">
    <property type="component" value="Chromosome"/>
</dbReference>
<keyword evidence="3" id="KW-0520">NAD</keyword>
<keyword evidence="2" id="KW-0210">Decarboxylase</keyword>
<proteinExistence type="predicted"/>
<protein>
    <submittedName>
        <fullName evidence="6">Epimerase</fullName>
    </submittedName>
</protein>
<keyword evidence="4" id="KW-0456">Lyase</keyword>
<dbReference type="InterPro" id="IPR044516">
    <property type="entry name" value="UXS-like"/>
</dbReference>
<organism evidence="6 7">
    <name type="scientific">Pukyongia salina</name>
    <dbReference type="NCBI Taxonomy" id="2094025"/>
    <lineage>
        <taxon>Bacteria</taxon>
        <taxon>Pseudomonadati</taxon>
        <taxon>Bacteroidota</taxon>
        <taxon>Flavobacteriia</taxon>
        <taxon>Flavobacteriales</taxon>
        <taxon>Flavobacteriaceae</taxon>
        <taxon>Pukyongia</taxon>
    </lineage>
</organism>
<comment type="cofactor">
    <cofactor evidence="1">
        <name>NAD(+)</name>
        <dbReference type="ChEBI" id="CHEBI:57540"/>
    </cofactor>
</comment>
<dbReference type="Gene3D" id="3.40.50.720">
    <property type="entry name" value="NAD(P)-binding Rossmann-like Domain"/>
    <property type="match status" value="1"/>
</dbReference>